<gene>
    <name evidence="1" type="ORF">L6452_20672</name>
</gene>
<evidence type="ECO:0000313" key="1">
    <source>
        <dbReference type="EMBL" id="KAI3719768.1"/>
    </source>
</evidence>
<reference evidence="1 2" key="2">
    <citation type="journal article" date="2022" name="Mol. Ecol. Resour.">
        <title>The genomes of chicory, endive, great burdock and yacon provide insights into Asteraceae paleo-polyploidization history and plant inulin production.</title>
        <authorList>
            <person name="Fan W."/>
            <person name="Wang S."/>
            <person name="Wang H."/>
            <person name="Wang A."/>
            <person name="Jiang F."/>
            <person name="Liu H."/>
            <person name="Zhao H."/>
            <person name="Xu D."/>
            <person name="Zhang Y."/>
        </authorList>
    </citation>
    <scope>NUCLEOTIDE SEQUENCE [LARGE SCALE GENOMIC DNA]</scope>
    <source>
        <strain evidence="2">cv. Niubang</strain>
    </source>
</reference>
<comment type="caution">
    <text evidence="1">The sequence shown here is derived from an EMBL/GenBank/DDBJ whole genome shotgun (WGS) entry which is preliminary data.</text>
</comment>
<dbReference type="EMBL" id="CM042052">
    <property type="protein sequence ID" value="KAI3719768.1"/>
    <property type="molecule type" value="Genomic_DNA"/>
</dbReference>
<organism evidence="1 2">
    <name type="scientific">Arctium lappa</name>
    <name type="common">Greater burdock</name>
    <name type="synonym">Lappa major</name>
    <dbReference type="NCBI Taxonomy" id="4217"/>
    <lineage>
        <taxon>Eukaryota</taxon>
        <taxon>Viridiplantae</taxon>
        <taxon>Streptophyta</taxon>
        <taxon>Embryophyta</taxon>
        <taxon>Tracheophyta</taxon>
        <taxon>Spermatophyta</taxon>
        <taxon>Magnoliopsida</taxon>
        <taxon>eudicotyledons</taxon>
        <taxon>Gunneridae</taxon>
        <taxon>Pentapetalae</taxon>
        <taxon>asterids</taxon>
        <taxon>campanulids</taxon>
        <taxon>Asterales</taxon>
        <taxon>Asteraceae</taxon>
        <taxon>Carduoideae</taxon>
        <taxon>Cardueae</taxon>
        <taxon>Arctiinae</taxon>
        <taxon>Arctium</taxon>
    </lineage>
</organism>
<protein>
    <submittedName>
        <fullName evidence="1">Uncharacterized protein</fullName>
    </submittedName>
</protein>
<evidence type="ECO:0000313" key="2">
    <source>
        <dbReference type="Proteomes" id="UP001055879"/>
    </source>
</evidence>
<proteinExistence type="predicted"/>
<keyword evidence="2" id="KW-1185">Reference proteome</keyword>
<reference evidence="2" key="1">
    <citation type="journal article" date="2022" name="Mol. Ecol. Resour.">
        <title>The genomes of chicory, endive, great burdock and yacon provide insights into Asteraceae palaeo-polyploidization history and plant inulin production.</title>
        <authorList>
            <person name="Fan W."/>
            <person name="Wang S."/>
            <person name="Wang H."/>
            <person name="Wang A."/>
            <person name="Jiang F."/>
            <person name="Liu H."/>
            <person name="Zhao H."/>
            <person name="Xu D."/>
            <person name="Zhang Y."/>
        </authorList>
    </citation>
    <scope>NUCLEOTIDE SEQUENCE [LARGE SCALE GENOMIC DNA]</scope>
    <source>
        <strain evidence="2">cv. Niubang</strain>
    </source>
</reference>
<name>A0ACB9BCU8_ARCLA</name>
<accession>A0ACB9BCU8</accession>
<dbReference type="Proteomes" id="UP001055879">
    <property type="component" value="Linkage Group LG06"/>
</dbReference>
<sequence length="119" mass="13340">MVSRCMENNIIIIVDGFINEYSGEVVDVRRAVTMRRGKLEGTIDVGRSRGQRGGWESYLGFIMKDFGEVIAVLNGQLPEMERIVGDGRSLMENQTMMMIELLQPQGRKDAKAEVVGDDD</sequence>